<dbReference type="EMBL" id="BGPR01000370">
    <property type="protein sequence ID" value="GBM16247.1"/>
    <property type="molecule type" value="Genomic_DNA"/>
</dbReference>
<gene>
    <name evidence="1" type="ORF">AVEN_195361_1</name>
</gene>
<evidence type="ECO:0000313" key="1">
    <source>
        <dbReference type="EMBL" id="GBM16247.1"/>
    </source>
</evidence>
<reference evidence="1 2" key="1">
    <citation type="journal article" date="2019" name="Sci. Rep.">
        <title>Orb-weaving spider Araneus ventricosus genome elucidates the spidroin gene catalogue.</title>
        <authorList>
            <person name="Kono N."/>
            <person name="Nakamura H."/>
            <person name="Ohtoshi R."/>
            <person name="Moran D.A.P."/>
            <person name="Shinohara A."/>
            <person name="Yoshida Y."/>
            <person name="Fujiwara M."/>
            <person name="Mori M."/>
            <person name="Tomita M."/>
            <person name="Arakawa K."/>
        </authorList>
    </citation>
    <scope>NUCLEOTIDE SEQUENCE [LARGE SCALE GENOMIC DNA]</scope>
</reference>
<name>A0A4Y2DJA2_ARAVE</name>
<proteinExistence type="predicted"/>
<dbReference type="AlphaFoldDB" id="A0A4Y2DJA2"/>
<comment type="caution">
    <text evidence="1">The sequence shown here is derived from an EMBL/GenBank/DDBJ whole genome shotgun (WGS) entry which is preliminary data.</text>
</comment>
<accession>A0A4Y2DJA2</accession>
<sequence length="117" mass="13518">MAHRWTTFFICRKETTPFTSWRGDVPLTKRWNETLEWGLPACLILLHSGGRLSNESSYKSKGPFYEFPTDRTRASFSSRRCTLVGGLAWWLVDRNYSACMAVGILKYVVMEVERVTS</sequence>
<evidence type="ECO:0000313" key="2">
    <source>
        <dbReference type="Proteomes" id="UP000499080"/>
    </source>
</evidence>
<keyword evidence="2" id="KW-1185">Reference proteome</keyword>
<dbReference type="Proteomes" id="UP000499080">
    <property type="component" value="Unassembled WGS sequence"/>
</dbReference>
<organism evidence="1 2">
    <name type="scientific">Araneus ventricosus</name>
    <name type="common">Orbweaver spider</name>
    <name type="synonym">Epeira ventricosa</name>
    <dbReference type="NCBI Taxonomy" id="182803"/>
    <lineage>
        <taxon>Eukaryota</taxon>
        <taxon>Metazoa</taxon>
        <taxon>Ecdysozoa</taxon>
        <taxon>Arthropoda</taxon>
        <taxon>Chelicerata</taxon>
        <taxon>Arachnida</taxon>
        <taxon>Araneae</taxon>
        <taxon>Araneomorphae</taxon>
        <taxon>Entelegynae</taxon>
        <taxon>Araneoidea</taxon>
        <taxon>Araneidae</taxon>
        <taxon>Araneus</taxon>
    </lineage>
</organism>
<protein>
    <submittedName>
        <fullName evidence="1">Uncharacterized protein</fullName>
    </submittedName>
</protein>